<evidence type="ECO:0000259" key="2">
    <source>
        <dbReference type="Pfam" id="PF21688"/>
    </source>
</evidence>
<dbReference type="EMBL" id="SGBC01000004">
    <property type="protein sequence ID" value="RZD15717.1"/>
    <property type="molecule type" value="Genomic_DNA"/>
</dbReference>
<organism evidence="3 4">
    <name type="scientific">Acididesulfobacter guangdongensis</name>
    <dbReference type="NCBI Taxonomy" id="2597225"/>
    <lineage>
        <taxon>Bacteria</taxon>
        <taxon>Deltaproteobacteria</taxon>
        <taxon>Candidatus Acidulodesulfobacterales</taxon>
        <taxon>Candidatus Acididesulfobacter</taxon>
    </lineage>
</organism>
<dbReference type="InterPro" id="IPR049516">
    <property type="entry name" value="FAD-depend_C"/>
</dbReference>
<dbReference type="AlphaFoldDB" id="A0A519BEN5"/>
<dbReference type="PANTHER" id="PTHR42842">
    <property type="entry name" value="FAD/NAD(P)-BINDING OXIDOREDUCTASE"/>
    <property type="match status" value="1"/>
</dbReference>
<comment type="caution">
    <text evidence="3">The sequence shown here is derived from an EMBL/GenBank/DDBJ whole genome shotgun (WGS) entry which is preliminary data.</text>
</comment>
<evidence type="ECO:0000313" key="3">
    <source>
        <dbReference type="EMBL" id="RZD15717.1"/>
    </source>
</evidence>
<reference evidence="3 4" key="1">
    <citation type="journal article" date="2019" name="ISME J.">
        <title>Insights into ecological role of a new deltaproteobacterial order Candidatus Acidulodesulfobacterales by metagenomics and metatranscriptomics.</title>
        <authorList>
            <person name="Tan S."/>
            <person name="Liu J."/>
            <person name="Fang Y."/>
            <person name="Hedlund B.P."/>
            <person name="Lian Z.H."/>
            <person name="Huang L.Y."/>
            <person name="Li J.T."/>
            <person name="Huang L.N."/>
            <person name="Li W.J."/>
            <person name="Jiang H.C."/>
            <person name="Dong H.L."/>
            <person name="Shu W.S."/>
        </authorList>
    </citation>
    <scope>NUCLEOTIDE SEQUENCE [LARGE SCALE GENOMIC DNA]</scope>
    <source>
        <strain evidence="3">AP2</strain>
    </source>
</reference>
<gene>
    <name evidence="3" type="ORF">EVJ46_09345</name>
</gene>
<dbReference type="InterPro" id="IPR036188">
    <property type="entry name" value="FAD/NAD-bd_sf"/>
</dbReference>
<evidence type="ECO:0000256" key="1">
    <source>
        <dbReference type="SAM" id="MobiDB-lite"/>
    </source>
</evidence>
<proteinExistence type="predicted"/>
<evidence type="ECO:0000313" key="4">
    <source>
        <dbReference type="Proteomes" id="UP000316562"/>
    </source>
</evidence>
<feature type="region of interest" description="Disordered" evidence="1">
    <location>
        <begin position="560"/>
        <end position="582"/>
    </location>
</feature>
<dbReference type="PANTHER" id="PTHR42842:SF3">
    <property type="entry name" value="FAD_NAD(P)-BINDING OXIDOREDUCTASE FAMILY PROTEIN"/>
    <property type="match status" value="1"/>
</dbReference>
<dbReference type="Gene3D" id="3.50.50.60">
    <property type="entry name" value="FAD/NAD(P)-binding domain"/>
    <property type="match status" value="2"/>
</dbReference>
<sequence length="753" mass="84759">MIIVHDFKIEMSRLNKYGKTCTDNKNKVYNNNGSGNDTANGLELEEDIIRTAIIKRLSEYNASFINDYSDAFKIIIIKKSLDLRQKISKSVFLFALEIIESKPDAKELSIKGKKIGSIEDYILDLLFKSGIKARIASEKEKEIYYLNCLTLHEKKDDNKFNATNLSNEPALDSALPTDDMSLLESEAEYKRKHQHKSAFDTLKLNADNHNIYNISETEDDKTDIKPSSNKNLYKINQRKPNVVIIGMGPAGIFAAVELLKNGIKPVIIEKGKKVEDRQKDVEQFFNSALFNPQSNVVSGEGGAGTFSDGKLTTRKKDYYVGYCMNFLVQMGADKNILTANRPHVGSDILIEILKNIRKYLINNGAELRFEEELKEIIISDKNNSGGNNIVNKKSLYKFQNENENENQYEYEYTNLKLDGIITDKETINTDYLILAAGANNFKLYTMLFDKGVKMEQKPFAIGFRIEHKREFIDRILLRDNQKLSGLYYNLSSKKFGGYSFCMCPGGVVVGSSSEEGHLCINGMSYSGRDLENSNSAIVATVMPADLSKFYNCGLPDNTADNINDKDNRQNKENNGNKENKNSGSLAMLNFRRDLEKKAFIAGGDSFSAPFQYTAEYIEDISKNYNYKYENFFKNIKTCRTEYSSDIPVPSYRPAVTSYELFKLLPEFINIKLAGTLTEFNEKFHGFIGNSVLTGIEAGTSSPVRILRNKDFQSINVEGIYPCGEGSGYSGGIITSAMDGVKCAISIVEKITNK</sequence>
<dbReference type="Pfam" id="PF21688">
    <property type="entry name" value="FAD-depend_C"/>
    <property type="match status" value="1"/>
</dbReference>
<dbReference type="InterPro" id="IPR028348">
    <property type="entry name" value="FAD-binding_protein"/>
</dbReference>
<feature type="domain" description="FAD-dependent protein C-terminal" evidence="2">
    <location>
        <begin position="458"/>
        <end position="545"/>
    </location>
</feature>
<accession>A0A519BEN5</accession>
<feature type="compositionally biased region" description="Basic and acidic residues" evidence="1">
    <location>
        <begin position="562"/>
        <end position="580"/>
    </location>
</feature>
<protein>
    <recommendedName>
        <fullName evidence="2">FAD-dependent protein C-terminal domain-containing protein</fullName>
    </recommendedName>
</protein>
<name>A0A519BEN5_ACIG2</name>
<dbReference type="SUPFAM" id="SSF51905">
    <property type="entry name" value="FAD/NAD(P)-binding domain"/>
    <property type="match status" value="1"/>
</dbReference>
<dbReference type="Proteomes" id="UP000316562">
    <property type="component" value="Unassembled WGS sequence"/>
</dbReference>